<comment type="caution">
    <text evidence="1">The sequence shown here is derived from an EMBL/GenBank/DDBJ whole genome shotgun (WGS) entry which is preliminary data.</text>
</comment>
<reference evidence="1 2" key="1">
    <citation type="submission" date="2014-11" db="EMBL/GenBank/DDBJ databases">
        <title>Comparative genomics of Methylobacterium species.</title>
        <authorList>
            <person name="Chaudhry V."/>
            <person name="Patil P.B."/>
        </authorList>
    </citation>
    <scope>NUCLEOTIDE SEQUENCE [LARGE SCALE GENOMIC DNA]</scope>
    <source>
        <strain evidence="1 2">SE3.6</strain>
    </source>
</reference>
<dbReference type="EMBL" id="JTHG01000066">
    <property type="protein sequence ID" value="KMO25026.1"/>
    <property type="molecule type" value="Genomic_DNA"/>
</dbReference>
<keyword evidence="2" id="KW-1185">Reference proteome</keyword>
<accession>A0ABR5HEL9</accession>
<organism evidence="1 2">
    <name type="scientific">Methylobacterium indicum</name>
    <dbReference type="NCBI Taxonomy" id="1775910"/>
    <lineage>
        <taxon>Bacteria</taxon>
        <taxon>Pseudomonadati</taxon>
        <taxon>Pseudomonadota</taxon>
        <taxon>Alphaproteobacteria</taxon>
        <taxon>Hyphomicrobiales</taxon>
        <taxon>Methylobacteriaceae</taxon>
        <taxon>Methylobacterium</taxon>
    </lineage>
</organism>
<sequence>MGINLPWTGMKVAFGIHDDEPLDRWWGSTSRNKRKLPPGWSLSEIDGTGARWVAVFWVEDRIPTVAEGEAVQRFLEAIRAVAPTGRAALQKEEEGR</sequence>
<evidence type="ECO:0000313" key="1">
    <source>
        <dbReference type="EMBL" id="KMO25026.1"/>
    </source>
</evidence>
<protein>
    <submittedName>
        <fullName evidence="1">Uncharacterized protein</fullName>
    </submittedName>
</protein>
<gene>
    <name evidence="1" type="ORF">QR79_09590</name>
</gene>
<dbReference type="RefSeq" id="WP_048428178.1">
    <property type="nucleotide sequence ID" value="NZ_JTHF01000116.1"/>
</dbReference>
<name>A0ABR5HEL9_9HYPH</name>
<dbReference type="Proteomes" id="UP000036471">
    <property type="component" value="Unassembled WGS sequence"/>
</dbReference>
<evidence type="ECO:0000313" key="2">
    <source>
        <dbReference type="Proteomes" id="UP000036471"/>
    </source>
</evidence>
<proteinExistence type="predicted"/>